<evidence type="ECO:0000256" key="8">
    <source>
        <dbReference type="ARBA" id="ARBA00022777"/>
    </source>
</evidence>
<protein>
    <recommendedName>
        <fullName evidence="4 12">Nucleoside diphosphate kinase</fullName>
        <shortName evidence="12">NDK</shortName>
        <shortName evidence="12">NDP kinase</shortName>
        <ecNumber evidence="3 12">2.7.4.6</ecNumber>
    </recommendedName>
    <alternativeName>
        <fullName evidence="12">Nucleoside-2-P kinase</fullName>
    </alternativeName>
</protein>
<feature type="domain" description="Nucleoside diphosphate kinase-like" evidence="15">
    <location>
        <begin position="1"/>
        <end position="138"/>
    </location>
</feature>
<feature type="binding site" evidence="12 13">
    <location>
        <position position="9"/>
    </location>
    <ligand>
        <name>ATP</name>
        <dbReference type="ChEBI" id="CHEBI:30616"/>
    </ligand>
</feature>
<feature type="binding site" evidence="12 13">
    <location>
        <position position="112"/>
    </location>
    <ligand>
        <name>ATP</name>
        <dbReference type="ChEBI" id="CHEBI:30616"/>
    </ligand>
</feature>
<keyword evidence="12" id="KW-0597">Phosphoprotein</keyword>
<dbReference type="Gene3D" id="3.30.70.141">
    <property type="entry name" value="Nucleoside diphosphate kinase-like domain"/>
    <property type="match status" value="1"/>
</dbReference>
<comment type="function">
    <text evidence="12">Major role in the synthesis of nucleoside triphosphates other than ATP. The ATP gamma phosphate is transferred to the NDP beta phosphate via a ping-pong mechanism, using a phosphorylated active-site intermediate.</text>
</comment>
<feature type="binding site" evidence="12 13">
    <location>
        <position position="85"/>
    </location>
    <ligand>
        <name>ATP</name>
        <dbReference type="ChEBI" id="CHEBI:30616"/>
    </ligand>
</feature>
<dbReference type="GO" id="GO:0005524">
    <property type="term" value="F:ATP binding"/>
    <property type="evidence" value="ECO:0007669"/>
    <property type="project" value="UniProtKB-UniRule"/>
</dbReference>
<dbReference type="GO" id="GO:0006228">
    <property type="term" value="P:UTP biosynthetic process"/>
    <property type="evidence" value="ECO:0007669"/>
    <property type="project" value="UniProtKB-UniRule"/>
</dbReference>
<feature type="binding site" evidence="12 13">
    <location>
        <position position="102"/>
    </location>
    <ligand>
        <name>ATP</name>
        <dbReference type="ChEBI" id="CHEBI:30616"/>
    </ligand>
</feature>
<dbReference type="GO" id="GO:0006241">
    <property type="term" value="P:CTP biosynthetic process"/>
    <property type="evidence" value="ECO:0007669"/>
    <property type="project" value="UniProtKB-UniRule"/>
</dbReference>
<evidence type="ECO:0000313" key="16">
    <source>
        <dbReference type="EMBL" id="HIU92644.1"/>
    </source>
</evidence>
<dbReference type="AlphaFoldDB" id="A0A9D1N0Q6"/>
<dbReference type="InterPro" id="IPR001564">
    <property type="entry name" value="Nucleoside_diP_kinase"/>
</dbReference>
<dbReference type="HAMAP" id="MF_00451">
    <property type="entry name" value="NDP_kinase"/>
    <property type="match status" value="1"/>
</dbReference>
<comment type="similarity">
    <text evidence="2 12 13 14">Belongs to the NDK family.</text>
</comment>
<dbReference type="Proteomes" id="UP000886748">
    <property type="component" value="Unassembled WGS sequence"/>
</dbReference>
<evidence type="ECO:0000256" key="1">
    <source>
        <dbReference type="ARBA" id="ARBA00001946"/>
    </source>
</evidence>
<evidence type="ECO:0000313" key="17">
    <source>
        <dbReference type="Proteomes" id="UP000886748"/>
    </source>
</evidence>
<comment type="subunit">
    <text evidence="12">Homotetramer.</text>
</comment>
<evidence type="ECO:0000256" key="11">
    <source>
        <dbReference type="ARBA" id="ARBA00023080"/>
    </source>
</evidence>
<dbReference type="PRINTS" id="PR01243">
    <property type="entry name" value="NUCDPKINASE"/>
</dbReference>
<evidence type="ECO:0000256" key="9">
    <source>
        <dbReference type="ARBA" id="ARBA00022840"/>
    </source>
</evidence>
<comment type="caution">
    <text evidence="16">The sequence shown here is derived from an EMBL/GenBank/DDBJ whole genome shotgun (WGS) entry which is preliminary data.</text>
</comment>
<dbReference type="SMART" id="SM00562">
    <property type="entry name" value="NDK"/>
    <property type="match status" value="1"/>
</dbReference>
<dbReference type="EC" id="2.7.4.6" evidence="3 12"/>
<keyword evidence="12" id="KW-0963">Cytoplasm</keyword>
<dbReference type="PANTHER" id="PTHR11349">
    <property type="entry name" value="NUCLEOSIDE DIPHOSPHATE KINASE"/>
    <property type="match status" value="1"/>
</dbReference>
<keyword evidence="7 12" id="KW-0547">Nucleotide-binding</keyword>
<dbReference type="GO" id="GO:0005737">
    <property type="term" value="C:cytoplasm"/>
    <property type="evidence" value="ECO:0007669"/>
    <property type="project" value="UniProtKB-SubCell"/>
</dbReference>
<dbReference type="PROSITE" id="PS51374">
    <property type="entry name" value="NDPK_LIKE"/>
    <property type="match status" value="1"/>
</dbReference>
<comment type="catalytic activity">
    <reaction evidence="12">
        <text>a ribonucleoside 5'-diphosphate + ATP = a ribonucleoside 5'-triphosphate + ADP</text>
        <dbReference type="Rhea" id="RHEA:18113"/>
        <dbReference type="ChEBI" id="CHEBI:30616"/>
        <dbReference type="ChEBI" id="CHEBI:57930"/>
        <dbReference type="ChEBI" id="CHEBI:61557"/>
        <dbReference type="ChEBI" id="CHEBI:456216"/>
        <dbReference type="EC" id="2.7.4.6"/>
    </reaction>
</comment>
<evidence type="ECO:0000256" key="10">
    <source>
        <dbReference type="ARBA" id="ARBA00022842"/>
    </source>
</evidence>
<dbReference type="FunFam" id="3.30.70.141:FF:000003">
    <property type="entry name" value="Nucleoside diphosphate kinase"/>
    <property type="match status" value="1"/>
</dbReference>
<feature type="active site" description="Pros-phosphohistidine intermediate" evidence="12 13">
    <location>
        <position position="115"/>
    </location>
</feature>
<evidence type="ECO:0000256" key="12">
    <source>
        <dbReference type="HAMAP-Rule" id="MF_00451"/>
    </source>
</evidence>
<sequence>MDRTFVAIKPDGVKRGLIGNIIRRIEHKGYKIVGLKMLQPTLEIAEQHYAEHKGKSFYQDLINYITSGPIVAMVVEGKNVIEGMRHMMGSTVPNDAQVGTIRADFAQTKECNTIHGSDSCESAEREINIYFKPEELFRDWKSMMDYVWEDMK</sequence>
<evidence type="ECO:0000256" key="13">
    <source>
        <dbReference type="PROSITE-ProRule" id="PRU00706"/>
    </source>
</evidence>
<reference evidence="16" key="1">
    <citation type="submission" date="2020-10" db="EMBL/GenBank/DDBJ databases">
        <authorList>
            <person name="Gilroy R."/>
        </authorList>
    </citation>
    <scope>NUCLEOTIDE SEQUENCE</scope>
    <source>
        <strain evidence="16">CHK154-7741</strain>
    </source>
</reference>
<evidence type="ECO:0000256" key="4">
    <source>
        <dbReference type="ARBA" id="ARBA00017632"/>
    </source>
</evidence>
<evidence type="ECO:0000256" key="2">
    <source>
        <dbReference type="ARBA" id="ARBA00008142"/>
    </source>
</evidence>
<keyword evidence="9 12" id="KW-0067">ATP-binding</keyword>
<comment type="catalytic activity">
    <reaction evidence="12">
        <text>a 2'-deoxyribonucleoside 5'-diphosphate + ATP = a 2'-deoxyribonucleoside 5'-triphosphate + ADP</text>
        <dbReference type="Rhea" id="RHEA:44640"/>
        <dbReference type="ChEBI" id="CHEBI:30616"/>
        <dbReference type="ChEBI" id="CHEBI:61560"/>
        <dbReference type="ChEBI" id="CHEBI:73316"/>
        <dbReference type="ChEBI" id="CHEBI:456216"/>
        <dbReference type="EC" id="2.7.4.6"/>
    </reaction>
</comment>
<evidence type="ECO:0000256" key="7">
    <source>
        <dbReference type="ARBA" id="ARBA00022741"/>
    </source>
</evidence>
<name>A0A9D1N0Q6_9CLOT</name>
<dbReference type="CDD" id="cd04413">
    <property type="entry name" value="NDPk_I"/>
    <property type="match status" value="1"/>
</dbReference>
<keyword evidence="11 12" id="KW-0546">Nucleotide metabolism</keyword>
<dbReference type="InterPro" id="IPR034907">
    <property type="entry name" value="NDK-like_dom"/>
</dbReference>
<dbReference type="InterPro" id="IPR036850">
    <property type="entry name" value="NDK-like_dom_sf"/>
</dbReference>
<dbReference type="GO" id="GO:0006183">
    <property type="term" value="P:GTP biosynthetic process"/>
    <property type="evidence" value="ECO:0007669"/>
    <property type="project" value="UniProtKB-UniRule"/>
</dbReference>
<evidence type="ECO:0000256" key="3">
    <source>
        <dbReference type="ARBA" id="ARBA00012966"/>
    </source>
</evidence>
<gene>
    <name evidence="12 16" type="primary">ndk</name>
    <name evidence="16" type="ORF">IAD26_05860</name>
</gene>
<reference evidence="16" key="2">
    <citation type="journal article" date="2021" name="PeerJ">
        <title>Extensive microbial diversity within the chicken gut microbiome revealed by metagenomics and culture.</title>
        <authorList>
            <person name="Gilroy R."/>
            <person name="Ravi A."/>
            <person name="Getino M."/>
            <person name="Pursley I."/>
            <person name="Horton D.L."/>
            <person name="Alikhan N.F."/>
            <person name="Baker D."/>
            <person name="Gharbi K."/>
            <person name="Hall N."/>
            <person name="Watson M."/>
            <person name="Adriaenssens E.M."/>
            <person name="Foster-Nyarko E."/>
            <person name="Jarju S."/>
            <person name="Secka A."/>
            <person name="Antonio M."/>
            <person name="Oren A."/>
            <person name="Chaudhuri R.R."/>
            <person name="La Ragione R."/>
            <person name="Hildebrand F."/>
            <person name="Pallen M.J."/>
        </authorList>
    </citation>
    <scope>NUCLEOTIDE SEQUENCE</scope>
    <source>
        <strain evidence="16">CHK154-7741</strain>
    </source>
</reference>
<dbReference type="Pfam" id="PF00334">
    <property type="entry name" value="NDK"/>
    <property type="match status" value="1"/>
</dbReference>
<accession>A0A9D1N0Q6</accession>
<dbReference type="GO" id="GO:0046872">
    <property type="term" value="F:metal ion binding"/>
    <property type="evidence" value="ECO:0007669"/>
    <property type="project" value="UniProtKB-KW"/>
</dbReference>
<dbReference type="SUPFAM" id="SSF54919">
    <property type="entry name" value="Nucleoside diphosphate kinase, NDK"/>
    <property type="match status" value="1"/>
</dbReference>
<keyword evidence="8 12" id="KW-0418">Kinase</keyword>
<evidence type="ECO:0000256" key="6">
    <source>
        <dbReference type="ARBA" id="ARBA00022723"/>
    </source>
</evidence>
<proteinExistence type="inferred from homology"/>
<evidence type="ECO:0000259" key="15">
    <source>
        <dbReference type="SMART" id="SM00562"/>
    </source>
</evidence>
<feature type="binding site" evidence="12 13">
    <location>
        <position position="57"/>
    </location>
    <ligand>
        <name>ATP</name>
        <dbReference type="ChEBI" id="CHEBI:30616"/>
    </ligand>
</feature>
<organism evidence="16 17">
    <name type="scientific">Candidatus Limenecus avicola</name>
    <dbReference type="NCBI Taxonomy" id="2840847"/>
    <lineage>
        <taxon>Bacteria</taxon>
        <taxon>Bacillati</taxon>
        <taxon>Bacillota</taxon>
        <taxon>Clostridia</taxon>
        <taxon>Eubacteriales</taxon>
        <taxon>Clostridiaceae</taxon>
        <taxon>Clostridiaceae incertae sedis</taxon>
        <taxon>Candidatus Limenecus</taxon>
    </lineage>
</organism>
<evidence type="ECO:0000256" key="5">
    <source>
        <dbReference type="ARBA" id="ARBA00022679"/>
    </source>
</evidence>
<evidence type="ECO:0000256" key="14">
    <source>
        <dbReference type="RuleBase" id="RU004011"/>
    </source>
</evidence>
<keyword evidence="5 12" id="KW-0808">Transferase</keyword>
<comment type="subcellular location">
    <subcellularLocation>
        <location evidence="12">Cytoplasm</location>
    </subcellularLocation>
</comment>
<dbReference type="GO" id="GO:0004550">
    <property type="term" value="F:nucleoside diphosphate kinase activity"/>
    <property type="evidence" value="ECO:0007669"/>
    <property type="project" value="UniProtKB-UniRule"/>
</dbReference>
<keyword evidence="10 12" id="KW-0460">Magnesium</keyword>
<feature type="binding site" evidence="12 13">
    <location>
        <position position="91"/>
    </location>
    <ligand>
        <name>ATP</name>
        <dbReference type="ChEBI" id="CHEBI:30616"/>
    </ligand>
</feature>
<dbReference type="NCBIfam" id="NF001908">
    <property type="entry name" value="PRK00668.1"/>
    <property type="match status" value="1"/>
</dbReference>
<comment type="cofactor">
    <cofactor evidence="1 12">
        <name>Mg(2+)</name>
        <dbReference type="ChEBI" id="CHEBI:18420"/>
    </cofactor>
</comment>
<dbReference type="EMBL" id="DVOD01000044">
    <property type="protein sequence ID" value="HIU92644.1"/>
    <property type="molecule type" value="Genomic_DNA"/>
</dbReference>
<keyword evidence="6 12" id="KW-0479">Metal-binding</keyword>